<feature type="region of interest" description="Disordered" evidence="1">
    <location>
        <begin position="92"/>
        <end position="128"/>
    </location>
</feature>
<reference evidence="2" key="1">
    <citation type="submission" date="2022-06" db="EMBL/GenBank/DDBJ databases">
        <title>Complete genome sequence of Streptomyces nigrescens HEK616.</title>
        <authorList>
            <person name="Asamizu S."/>
            <person name="Onaka H."/>
        </authorList>
    </citation>
    <scope>NUCLEOTIDE SEQUENCE</scope>
    <source>
        <strain evidence="2">HEK616</strain>
        <plasmid evidence="2">SNP1</plasmid>
    </source>
</reference>
<geneLocation type="plasmid" evidence="2 3">
    <name>SNP1</name>
</geneLocation>
<protein>
    <submittedName>
        <fullName evidence="2">Uncharacterized protein</fullName>
    </submittedName>
</protein>
<dbReference type="EMBL" id="AP026074">
    <property type="protein sequence ID" value="BDM74787.1"/>
    <property type="molecule type" value="Genomic_DNA"/>
</dbReference>
<keyword evidence="2" id="KW-0614">Plasmid</keyword>
<sequence length="168" mass="17020">MESGEVDGCGLLVAGGDSSPLLEAVDAPFDGVALPLGLAVESRRPAALAATSQSVSALVGRNRDHRPDAAFAQVVTDGAGGVRLVRQDHVRPGPRPSAAAGNAQAGHHVRESGCVTSLSGGENEREGPAAGICDEMNLRAQPAAGPAYGMVGRFSGWGPFLRAPAACW</sequence>
<evidence type="ECO:0000256" key="1">
    <source>
        <dbReference type="SAM" id="MobiDB-lite"/>
    </source>
</evidence>
<evidence type="ECO:0000313" key="2">
    <source>
        <dbReference type="EMBL" id="BDM74787.1"/>
    </source>
</evidence>
<gene>
    <name evidence="2" type="ORF">HEK616_82740</name>
</gene>
<organism evidence="2 3">
    <name type="scientific">Streptomyces nigrescens</name>
    <dbReference type="NCBI Taxonomy" id="1920"/>
    <lineage>
        <taxon>Bacteria</taxon>
        <taxon>Bacillati</taxon>
        <taxon>Actinomycetota</taxon>
        <taxon>Actinomycetes</taxon>
        <taxon>Kitasatosporales</taxon>
        <taxon>Streptomycetaceae</taxon>
        <taxon>Streptomyces</taxon>
    </lineage>
</organism>
<name>A0ABM8A831_STRNI</name>
<proteinExistence type="predicted"/>
<accession>A0ABM8A831</accession>
<dbReference type="Proteomes" id="UP001059597">
    <property type="component" value="Plasmid SNP1"/>
</dbReference>
<keyword evidence="3" id="KW-1185">Reference proteome</keyword>
<evidence type="ECO:0000313" key="3">
    <source>
        <dbReference type="Proteomes" id="UP001059597"/>
    </source>
</evidence>